<comment type="caution">
    <text evidence="2">The sequence shown here is derived from an EMBL/GenBank/DDBJ whole genome shotgun (WGS) entry which is preliminary data.</text>
</comment>
<evidence type="ECO:0000313" key="2">
    <source>
        <dbReference type="EMBL" id="MDQ0462644.1"/>
    </source>
</evidence>
<evidence type="ECO:0000313" key="3">
    <source>
        <dbReference type="Proteomes" id="UP001228905"/>
    </source>
</evidence>
<proteinExistence type="predicted"/>
<dbReference type="InterPro" id="IPR021225">
    <property type="entry name" value="Tlde1_dom"/>
</dbReference>
<sequence length="121" mass="12868">MTWQWDQSAGALFHDGVLVSHGYSGHDLGRNNPAMQAATGVGPIPAGRWTIVRLYDSANVGPCALELAPAPGTETFGRSAFRIHGDSLAHPGTASHGCIILARPIREAIWKSGDRELEVTP</sequence>
<accession>A0ABU0INP7</accession>
<protein>
    <recommendedName>
        <fullName evidence="1">Tlde1 domain-containing protein</fullName>
    </recommendedName>
</protein>
<dbReference type="EMBL" id="JAUSVS010000001">
    <property type="protein sequence ID" value="MDQ0462644.1"/>
    <property type="molecule type" value="Genomic_DNA"/>
</dbReference>
<dbReference type="Proteomes" id="UP001228905">
    <property type="component" value="Unassembled WGS sequence"/>
</dbReference>
<reference evidence="2 3" key="1">
    <citation type="submission" date="2023-07" db="EMBL/GenBank/DDBJ databases">
        <title>Genomic Encyclopedia of Type Strains, Phase IV (KMG-IV): sequencing the most valuable type-strain genomes for metagenomic binning, comparative biology and taxonomic classification.</title>
        <authorList>
            <person name="Goeker M."/>
        </authorList>
    </citation>
    <scope>NUCLEOTIDE SEQUENCE [LARGE SCALE GENOMIC DNA]</scope>
    <source>
        <strain evidence="2 3">DSM 18695</strain>
    </source>
</reference>
<gene>
    <name evidence="2" type="ORF">QO010_000392</name>
</gene>
<dbReference type="Pfam" id="PF10908">
    <property type="entry name" value="Tlde1_dom"/>
    <property type="match status" value="1"/>
</dbReference>
<dbReference type="RefSeq" id="WP_307345249.1">
    <property type="nucleotide sequence ID" value="NZ_JAUSVS010000001.1"/>
</dbReference>
<organism evidence="2 3">
    <name type="scientific">Caulobacter ginsengisoli</name>
    <dbReference type="NCBI Taxonomy" id="400775"/>
    <lineage>
        <taxon>Bacteria</taxon>
        <taxon>Pseudomonadati</taxon>
        <taxon>Pseudomonadota</taxon>
        <taxon>Alphaproteobacteria</taxon>
        <taxon>Caulobacterales</taxon>
        <taxon>Caulobacteraceae</taxon>
        <taxon>Caulobacter</taxon>
    </lineage>
</organism>
<evidence type="ECO:0000259" key="1">
    <source>
        <dbReference type="Pfam" id="PF10908"/>
    </source>
</evidence>
<feature type="domain" description="Tlde1" evidence="1">
    <location>
        <begin position="21"/>
        <end position="111"/>
    </location>
</feature>
<name>A0ABU0INP7_9CAUL</name>
<keyword evidence="3" id="KW-1185">Reference proteome</keyword>